<accession>A0A9N9YQ57</accession>
<keyword evidence="2" id="KW-0378">Hydrolase</keyword>
<feature type="compositionally biased region" description="Polar residues" evidence="3">
    <location>
        <begin position="18"/>
        <end position="31"/>
    </location>
</feature>
<evidence type="ECO:0000313" key="5">
    <source>
        <dbReference type="Proteomes" id="UP000696573"/>
    </source>
</evidence>
<evidence type="ECO:0000256" key="1">
    <source>
        <dbReference type="ARBA" id="ARBA00022722"/>
    </source>
</evidence>
<dbReference type="InterPro" id="IPR016191">
    <property type="entry name" value="Ribonuclease/ribotoxin"/>
</dbReference>
<keyword evidence="5" id="KW-1185">Reference proteome</keyword>
<dbReference type="Gene3D" id="3.10.450.30">
    <property type="entry name" value="Microbial ribonucleases"/>
    <property type="match status" value="1"/>
</dbReference>
<feature type="region of interest" description="Disordered" evidence="3">
    <location>
        <begin position="1"/>
        <end position="31"/>
    </location>
</feature>
<dbReference type="SUPFAM" id="SSF53933">
    <property type="entry name" value="Microbial ribonucleases"/>
    <property type="match status" value="1"/>
</dbReference>
<evidence type="ECO:0000313" key="4">
    <source>
        <dbReference type="EMBL" id="CAH0026666.1"/>
    </source>
</evidence>
<dbReference type="GO" id="GO:0016787">
    <property type="term" value="F:hydrolase activity"/>
    <property type="evidence" value="ECO:0007669"/>
    <property type="project" value="UniProtKB-KW"/>
</dbReference>
<name>A0A9N9YQ57_9HYPO</name>
<dbReference type="EMBL" id="CABFNQ020000725">
    <property type="protein sequence ID" value="CAH0026666.1"/>
    <property type="molecule type" value="Genomic_DNA"/>
</dbReference>
<dbReference type="GO" id="GO:0004540">
    <property type="term" value="F:RNA nuclease activity"/>
    <property type="evidence" value="ECO:0007669"/>
    <property type="project" value="InterPro"/>
</dbReference>
<dbReference type="AlphaFoldDB" id="A0A9N9YQ57"/>
<evidence type="ECO:0000256" key="3">
    <source>
        <dbReference type="SAM" id="MobiDB-lite"/>
    </source>
</evidence>
<dbReference type="Proteomes" id="UP000696573">
    <property type="component" value="Unassembled WGS sequence"/>
</dbReference>
<sequence length="179" mass="19886">MDKPNTPTLGTDDAESTAFESTSSLKRSPTNSSYYDFDNVPWDGKHGRSWMHAWRAKFRQIGLTLDGVRSTISRVTTSRFDGVYPSYFGNKEELPLKTESEPISNPTENADTKGWLHHPLIPGRTATFSGGTQEPGVVRSVYAPSDPTTFDVVYHIGTEGSDNREFRLATYHPAVKQVG</sequence>
<comment type="caution">
    <text evidence="4">The sequence shown here is derived from an EMBL/GenBank/DDBJ whole genome shotgun (WGS) entry which is preliminary data.</text>
</comment>
<reference evidence="4" key="1">
    <citation type="submission" date="2021-10" db="EMBL/GenBank/DDBJ databases">
        <authorList>
            <person name="Piombo E."/>
        </authorList>
    </citation>
    <scope>NUCLEOTIDE SEQUENCE</scope>
</reference>
<dbReference type="OrthoDB" id="4499833at2759"/>
<dbReference type="GO" id="GO:0003723">
    <property type="term" value="F:RNA binding"/>
    <property type="evidence" value="ECO:0007669"/>
    <property type="project" value="InterPro"/>
</dbReference>
<gene>
    <name evidence="4" type="ORF">CRHIZ90672A_00002767</name>
</gene>
<organism evidence="4 5">
    <name type="scientific">Clonostachys rhizophaga</name>
    <dbReference type="NCBI Taxonomy" id="160324"/>
    <lineage>
        <taxon>Eukaryota</taxon>
        <taxon>Fungi</taxon>
        <taxon>Dikarya</taxon>
        <taxon>Ascomycota</taxon>
        <taxon>Pezizomycotina</taxon>
        <taxon>Sordariomycetes</taxon>
        <taxon>Hypocreomycetidae</taxon>
        <taxon>Hypocreales</taxon>
        <taxon>Bionectriaceae</taxon>
        <taxon>Clonostachys</taxon>
    </lineage>
</organism>
<proteinExistence type="predicted"/>
<protein>
    <submittedName>
        <fullName evidence="4">Uncharacterized protein</fullName>
    </submittedName>
</protein>
<evidence type="ECO:0000256" key="2">
    <source>
        <dbReference type="ARBA" id="ARBA00022801"/>
    </source>
</evidence>
<keyword evidence="1" id="KW-0540">Nuclease</keyword>